<dbReference type="PANTHER" id="PTHR42881:SF2">
    <property type="entry name" value="PROLYL ENDOPEPTIDASE"/>
    <property type="match status" value="1"/>
</dbReference>
<dbReference type="GO" id="GO:0070012">
    <property type="term" value="F:oligopeptidase activity"/>
    <property type="evidence" value="ECO:0007669"/>
    <property type="project" value="TreeGrafter"/>
</dbReference>
<feature type="domain" description="Peptidase S9A N-terminal" evidence="8">
    <location>
        <begin position="34"/>
        <end position="440"/>
    </location>
</feature>
<evidence type="ECO:0000256" key="6">
    <source>
        <dbReference type="ARBA" id="ARBA00022825"/>
    </source>
</evidence>
<evidence type="ECO:0000256" key="4">
    <source>
        <dbReference type="ARBA" id="ARBA00022670"/>
    </source>
</evidence>
<evidence type="ECO:0000256" key="2">
    <source>
        <dbReference type="ARBA" id="ARBA00005228"/>
    </source>
</evidence>
<dbReference type="InterPro" id="IPR002471">
    <property type="entry name" value="Pept_S9_AS"/>
</dbReference>
<dbReference type="InterPro" id="IPR029058">
    <property type="entry name" value="AB_hydrolase_fold"/>
</dbReference>
<evidence type="ECO:0000256" key="1">
    <source>
        <dbReference type="ARBA" id="ARBA00001070"/>
    </source>
</evidence>
<dbReference type="GO" id="GO:0004252">
    <property type="term" value="F:serine-type endopeptidase activity"/>
    <property type="evidence" value="ECO:0007669"/>
    <property type="project" value="UniProtKB-EC"/>
</dbReference>
<evidence type="ECO:0000256" key="5">
    <source>
        <dbReference type="ARBA" id="ARBA00022801"/>
    </source>
</evidence>
<organism evidence="9 10">
    <name type="scientific">Alienimonas californiensis</name>
    <dbReference type="NCBI Taxonomy" id="2527989"/>
    <lineage>
        <taxon>Bacteria</taxon>
        <taxon>Pseudomonadati</taxon>
        <taxon>Planctomycetota</taxon>
        <taxon>Planctomycetia</taxon>
        <taxon>Planctomycetales</taxon>
        <taxon>Planctomycetaceae</taxon>
        <taxon>Alienimonas</taxon>
    </lineage>
</organism>
<reference evidence="9 10" key="1">
    <citation type="submission" date="2019-02" db="EMBL/GenBank/DDBJ databases">
        <title>Deep-cultivation of Planctomycetes and their phenomic and genomic characterization uncovers novel biology.</title>
        <authorList>
            <person name="Wiegand S."/>
            <person name="Jogler M."/>
            <person name="Boedeker C."/>
            <person name="Pinto D."/>
            <person name="Vollmers J."/>
            <person name="Rivas-Marin E."/>
            <person name="Kohn T."/>
            <person name="Peeters S.H."/>
            <person name="Heuer A."/>
            <person name="Rast P."/>
            <person name="Oberbeckmann S."/>
            <person name="Bunk B."/>
            <person name="Jeske O."/>
            <person name="Meyerdierks A."/>
            <person name="Storesund J.E."/>
            <person name="Kallscheuer N."/>
            <person name="Luecker S."/>
            <person name="Lage O.M."/>
            <person name="Pohl T."/>
            <person name="Merkel B.J."/>
            <person name="Hornburger P."/>
            <person name="Mueller R.-W."/>
            <person name="Bruemmer F."/>
            <person name="Labrenz M."/>
            <person name="Spormann A.M."/>
            <person name="Op den Camp H."/>
            <person name="Overmann J."/>
            <person name="Amann R."/>
            <person name="Jetten M.S.M."/>
            <person name="Mascher T."/>
            <person name="Medema M.H."/>
            <person name="Devos D.P."/>
            <person name="Kaster A.-K."/>
            <person name="Ovreas L."/>
            <person name="Rohde M."/>
            <person name="Galperin M.Y."/>
            <person name="Jogler C."/>
        </authorList>
    </citation>
    <scope>NUCLEOTIDE SEQUENCE [LARGE SCALE GENOMIC DNA]</scope>
    <source>
        <strain evidence="9 10">CA12</strain>
    </source>
</reference>
<dbReference type="FunFam" id="3.40.50.1820:FF:000005">
    <property type="entry name" value="Prolyl endopeptidase"/>
    <property type="match status" value="1"/>
</dbReference>
<dbReference type="FunFam" id="2.130.10.120:FF:000001">
    <property type="entry name" value="Prolyl endopeptidase"/>
    <property type="match status" value="1"/>
</dbReference>
<dbReference type="Proteomes" id="UP000318741">
    <property type="component" value="Chromosome"/>
</dbReference>
<dbReference type="PANTHER" id="PTHR42881">
    <property type="entry name" value="PROLYL ENDOPEPTIDASE"/>
    <property type="match status" value="1"/>
</dbReference>
<dbReference type="PRINTS" id="PR00862">
    <property type="entry name" value="PROLIGOPTASE"/>
</dbReference>
<dbReference type="InterPro" id="IPR002470">
    <property type="entry name" value="Peptidase_S9A"/>
</dbReference>
<comment type="catalytic activity">
    <reaction evidence="1">
        <text>Hydrolysis of Pro-|-Xaa &gt;&gt; Ala-|-Xaa in oligopeptides.</text>
        <dbReference type="EC" id="3.4.21.26"/>
    </reaction>
</comment>
<proteinExistence type="inferred from homology"/>
<dbReference type="Pfam" id="PF00326">
    <property type="entry name" value="Peptidase_S9"/>
    <property type="match status" value="1"/>
</dbReference>
<sequence length="721" mass="80598">MRFLPLFAPLLLVAPALGDDPAPDRSEVLKYPSSVQQVDDYHGTLVADPFRWLENDVREDERVAEWVKAQNEVTFGYLKQIPQRKAIEGRLTELWNYEKFGVPFEEGGKYYFFKNDGLQNQFVLYVQETLDSEPEVLIDPNTWSEDGTIALSGTAFSSDGKYLAYGVQDAGSDWRTWKVMDLETRKETGDELTYVKFNTPEWNADDTGLYYGRYPEPNAGEKFQTLNLNQKVYLHRLGTPQSEDELVFERPAHPEWGFSNTVTEDGAYHIVTAWKGTDPRYRVFYRKLAGGEDGGPQPWVELIDDFEQEYEFVTNEGSKFYFLTDEGEQGDAPLKRVVTIDVETGERAEVIAEAENVLTGVSRVANLLFAKYLKDATTQVKILTLEGEFVRDVEFEGLGSASGFSGDRDSTETFYSFDSFATPPSVYRYDLATGESELLRRANVDLDPELYEVKQVFYESKDGTRVPMFISYKKGLALDGSNPTLLYGYGGFNIPLTPGFSVSRAAWMEMGGVFAMANLRGGGEYGEAWHEAGTKLKKQNVFDDFIAAAEYLIAEGYTSRDKLAIQGGSNGGLLVGASITQRPDLFAAALPAVGVMDMLRFHQFTAGRFWVDDYGSADDPEEFAALYAYSPYHNLEDGVSYPATLITTADTDDRVVPGHSFKFAARLQQAHAGEAPVLIRIETRAGHGAGKPTEKIIEEYADMWAFLADRLGMTLPEGYGG</sequence>
<keyword evidence="6" id="KW-0720">Serine protease</keyword>
<evidence type="ECO:0000313" key="10">
    <source>
        <dbReference type="Proteomes" id="UP000318741"/>
    </source>
</evidence>
<dbReference type="EC" id="3.4.21.26" evidence="3"/>
<dbReference type="AlphaFoldDB" id="A0A517P4I6"/>
<comment type="similarity">
    <text evidence="2">Belongs to the peptidase S9A family.</text>
</comment>
<keyword evidence="4" id="KW-0645">Protease</keyword>
<dbReference type="InterPro" id="IPR001375">
    <property type="entry name" value="Peptidase_S9_cat"/>
</dbReference>
<evidence type="ECO:0000259" key="7">
    <source>
        <dbReference type="Pfam" id="PF00326"/>
    </source>
</evidence>
<evidence type="ECO:0000259" key="8">
    <source>
        <dbReference type="Pfam" id="PF02897"/>
    </source>
</evidence>
<dbReference type="SUPFAM" id="SSF50993">
    <property type="entry name" value="Peptidase/esterase 'gauge' domain"/>
    <property type="match status" value="1"/>
</dbReference>
<dbReference type="PROSITE" id="PS00708">
    <property type="entry name" value="PRO_ENDOPEP_SER"/>
    <property type="match status" value="1"/>
</dbReference>
<dbReference type="InterPro" id="IPR051167">
    <property type="entry name" value="Prolyl_oligopep/macrocyclase"/>
</dbReference>
<keyword evidence="5 9" id="KW-0378">Hydrolase</keyword>
<evidence type="ECO:0000256" key="3">
    <source>
        <dbReference type="ARBA" id="ARBA00011897"/>
    </source>
</evidence>
<dbReference type="GO" id="GO:0006508">
    <property type="term" value="P:proteolysis"/>
    <property type="evidence" value="ECO:0007669"/>
    <property type="project" value="UniProtKB-KW"/>
</dbReference>
<gene>
    <name evidence="9" type="ORF">CA12_03690</name>
</gene>
<dbReference type="SUPFAM" id="SSF53474">
    <property type="entry name" value="alpha/beta-Hydrolases"/>
    <property type="match status" value="1"/>
</dbReference>
<dbReference type="GO" id="GO:0005829">
    <property type="term" value="C:cytosol"/>
    <property type="evidence" value="ECO:0007669"/>
    <property type="project" value="TreeGrafter"/>
</dbReference>
<evidence type="ECO:0000313" key="9">
    <source>
        <dbReference type="EMBL" id="QDT14297.1"/>
    </source>
</evidence>
<dbReference type="EMBL" id="CP036265">
    <property type="protein sequence ID" value="QDT14297.1"/>
    <property type="molecule type" value="Genomic_DNA"/>
</dbReference>
<dbReference type="Pfam" id="PF02897">
    <property type="entry name" value="Peptidase_S9_N"/>
    <property type="match status" value="1"/>
</dbReference>
<dbReference type="Gene3D" id="2.130.10.120">
    <property type="entry name" value="Prolyl oligopeptidase, N-terminal domain"/>
    <property type="match status" value="1"/>
</dbReference>
<dbReference type="Gene3D" id="3.40.50.1820">
    <property type="entry name" value="alpha/beta hydrolase"/>
    <property type="match status" value="1"/>
</dbReference>
<accession>A0A517P4I6</accession>
<feature type="domain" description="Peptidase S9 prolyl oligopeptidase catalytic" evidence="7">
    <location>
        <begin position="499"/>
        <end position="713"/>
    </location>
</feature>
<protein>
    <recommendedName>
        <fullName evidence="3">prolyl oligopeptidase</fullName>
        <ecNumber evidence="3">3.4.21.26</ecNumber>
    </recommendedName>
</protein>
<keyword evidence="10" id="KW-1185">Reference proteome</keyword>
<dbReference type="KEGG" id="acaf:CA12_03690"/>
<dbReference type="InterPro" id="IPR023302">
    <property type="entry name" value="Pept_S9A_N"/>
</dbReference>
<name>A0A517P4I6_9PLAN</name>